<dbReference type="PANTHER" id="PTHR47633">
    <property type="entry name" value="IMMUNOGLOBULIN"/>
    <property type="match status" value="1"/>
</dbReference>
<dbReference type="Proteomes" id="UP000310200">
    <property type="component" value="Unassembled WGS sequence"/>
</dbReference>
<dbReference type="InterPro" id="IPR013783">
    <property type="entry name" value="Ig-like_fold"/>
</dbReference>
<name>A0A4S2JSQ1_9HYME</name>
<dbReference type="PROSITE" id="PS50835">
    <property type="entry name" value="IG_LIKE"/>
    <property type="match status" value="1"/>
</dbReference>
<dbReference type="SUPFAM" id="SSF56112">
    <property type="entry name" value="Protein kinase-like (PK-like)"/>
    <property type="match status" value="1"/>
</dbReference>
<dbReference type="SUPFAM" id="SSF48726">
    <property type="entry name" value="Immunoglobulin"/>
    <property type="match status" value="2"/>
</dbReference>
<evidence type="ECO:0000256" key="1">
    <source>
        <dbReference type="ARBA" id="ARBA00023319"/>
    </source>
</evidence>
<dbReference type="InterPro" id="IPR003599">
    <property type="entry name" value="Ig_sub"/>
</dbReference>
<dbReference type="InterPro" id="IPR000719">
    <property type="entry name" value="Prot_kinase_dom"/>
</dbReference>
<dbReference type="SMART" id="SM00409">
    <property type="entry name" value="IG"/>
    <property type="match status" value="1"/>
</dbReference>
<protein>
    <recommendedName>
        <fullName evidence="6">Muscle M-line assembly protein unc-89</fullName>
    </recommendedName>
</protein>
<dbReference type="InterPro" id="IPR013098">
    <property type="entry name" value="Ig_I-set"/>
</dbReference>
<dbReference type="Gene3D" id="1.10.510.10">
    <property type="entry name" value="Transferase(Phosphotransferase) domain 1"/>
    <property type="match status" value="1"/>
</dbReference>
<dbReference type="PROSITE" id="PS00108">
    <property type="entry name" value="PROTEIN_KINASE_ST"/>
    <property type="match status" value="1"/>
</dbReference>
<dbReference type="Gene3D" id="2.60.40.10">
    <property type="entry name" value="Immunoglobulins"/>
    <property type="match status" value="2"/>
</dbReference>
<dbReference type="GO" id="GO:0004672">
    <property type="term" value="F:protein kinase activity"/>
    <property type="evidence" value="ECO:0007669"/>
    <property type="project" value="InterPro"/>
</dbReference>
<organism evidence="4 5">
    <name type="scientific">Temnothorax longispinosus</name>
    <dbReference type="NCBI Taxonomy" id="300112"/>
    <lineage>
        <taxon>Eukaryota</taxon>
        <taxon>Metazoa</taxon>
        <taxon>Ecdysozoa</taxon>
        <taxon>Arthropoda</taxon>
        <taxon>Hexapoda</taxon>
        <taxon>Insecta</taxon>
        <taxon>Pterygota</taxon>
        <taxon>Neoptera</taxon>
        <taxon>Endopterygota</taxon>
        <taxon>Hymenoptera</taxon>
        <taxon>Apocrita</taxon>
        <taxon>Aculeata</taxon>
        <taxon>Formicoidea</taxon>
        <taxon>Formicidae</taxon>
        <taxon>Myrmicinae</taxon>
        <taxon>Temnothorax</taxon>
    </lineage>
</organism>
<dbReference type="InterPro" id="IPR011009">
    <property type="entry name" value="Kinase-like_dom_sf"/>
</dbReference>
<dbReference type="PANTHER" id="PTHR47633:SF4">
    <property type="entry name" value="MYOPALLADIN ISOFORM X1"/>
    <property type="match status" value="1"/>
</dbReference>
<dbReference type="Pfam" id="PF00069">
    <property type="entry name" value="Pkinase"/>
    <property type="match status" value="1"/>
</dbReference>
<keyword evidence="5" id="KW-1185">Reference proteome</keyword>
<gene>
    <name evidence="4" type="ORF">DBV15_11202</name>
</gene>
<evidence type="ECO:0000259" key="3">
    <source>
        <dbReference type="PROSITE" id="PS50835"/>
    </source>
</evidence>
<dbReference type="PROSITE" id="PS50011">
    <property type="entry name" value="PROTEIN_KINASE_DOM"/>
    <property type="match status" value="1"/>
</dbReference>
<evidence type="ECO:0008006" key="6">
    <source>
        <dbReference type="Google" id="ProtNLM"/>
    </source>
</evidence>
<reference evidence="4 5" key="1">
    <citation type="journal article" date="2019" name="Philos. Trans. R. Soc. Lond., B, Biol. Sci.">
        <title>Ant behaviour and brain gene expression of defending hosts depend on the ecological success of the intruding social parasite.</title>
        <authorList>
            <person name="Kaur R."/>
            <person name="Stoldt M."/>
            <person name="Jongepier E."/>
            <person name="Feldmeyer B."/>
            <person name="Menzel F."/>
            <person name="Bornberg-Bauer E."/>
            <person name="Foitzik S."/>
        </authorList>
    </citation>
    <scope>NUCLEOTIDE SEQUENCE [LARGE SCALE GENOMIC DNA]</scope>
    <source>
        <tissue evidence="4">Whole body</tissue>
    </source>
</reference>
<keyword evidence="1" id="KW-0393">Immunoglobulin domain</keyword>
<feature type="domain" description="Protein kinase" evidence="2">
    <location>
        <begin position="1"/>
        <end position="207"/>
    </location>
</feature>
<accession>A0A4S2JSQ1</accession>
<dbReference type="InterPro" id="IPR036179">
    <property type="entry name" value="Ig-like_dom_sf"/>
</dbReference>
<dbReference type="InterPro" id="IPR008271">
    <property type="entry name" value="Ser/Thr_kinase_AS"/>
</dbReference>
<comment type="caution">
    <text evidence="4">The sequence shown here is derived from an EMBL/GenBank/DDBJ whole genome shotgun (WGS) entry which is preliminary data.</text>
</comment>
<dbReference type="InterPro" id="IPR007110">
    <property type="entry name" value="Ig-like_dom"/>
</dbReference>
<dbReference type="STRING" id="300112.A0A4S2JSQ1"/>
<dbReference type="GO" id="GO:0005524">
    <property type="term" value="F:ATP binding"/>
    <property type="evidence" value="ECO:0007669"/>
    <property type="project" value="InterPro"/>
</dbReference>
<proteinExistence type="predicted"/>
<evidence type="ECO:0000259" key="2">
    <source>
        <dbReference type="PROSITE" id="PS50011"/>
    </source>
</evidence>
<dbReference type="Pfam" id="PF07679">
    <property type="entry name" value="I-set"/>
    <property type="match status" value="1"/>
</dbReference>
<dbReference type="AlphaFoldDB" id="A0A4S2JSQ1"/>
<dbReference type="FunFam" id="2.60.40.10:FF:000460">
    <property type="entry name" value="Bent, isoform J"/>
    <property type="match status" value="1"/>
</dbReference>
<sequence length="273" mass="32371">MSEAEVINYMRQICEGVKHMHEKNIIHLDIKPENIMCPTRNSTNVKLIDFGLATKTRSERSSEDQYRYHREFAALGDCRTRADRRQAAPRFVIKPQSAFAYEGQSVKFTCRAIAIAAPTLSWSHNNQESRESVKFMKRYHGDDYTFIINRVKLEDREEYIIRAENYYGYREEVVFLNVQPLPREIPKYRPELHPVHRREPLGYNVWLETIKSAPSFTFLLRPRVIQIRQTCKLLCCLNGNPMSTVKWYKDREELSKYNYPMSNAEQRRHDGDR</sequence>
<feature type="domain" description="Ig-like" evidence="3">
    <location>
        <begin position="89"/>
        <end position="177"/>
    </location>
</feature>
<evidence type="ECO:0000313" key="5">
    <source>
        <dbReference type="Proteomes" id="UP000310200"/>
    </source>
</evidence>
<dbReference type="EMBL" id="QBLH01003512">
    <property type="protein sequence ID" value="TGZ37787.1"/>
    <property type="molecule type" value="Genomic_DNA"/>
</dbReference>
<evidence type="ECO:0000313" key="4">
    <source>
        <dbReference type="EMBL" id="TGZ37787.1"/>
    </source>
</evidence>